<dbReference type="PANTHER" id="PTHR45436:SF5">
    <property type="entry name" value="SENSOR HISTIDINE KINASE TRCS"/>
    <property type="match status" value="1"/>
</dbReference>
<protein>
    <recommendedName>
        <fullName evidence="3">histidine kinase</fullName>
        <ecNumber evidence="3">2.7.13.3</ecNumber>
    </recommendedName>
</protein>
<dbReference type="InterPro" id="IPR036097">
    <property type="entry name" value="HisK_dim/P_sf"/>
</dbReference>
<evidence type="ECO:0000256" key="8">
    <source>
        <dbReference type="ARBA" id="ARBA00022989"/>
    </source>
</evidence>
<dbReference type="PROSITE" id="PS50885">
    <property type="entry name" value="HAMP"/>
    <property type="match status" value="1"/>
</dbReference>
<keyword evidence="6 11" id="KW-0812">Transmembrane</keyword>
<keyword evidence="15" id="KW-1185">Reference proteome</keyword>
<dbReference type="RefSeq" id="WP_394821873.1">
    <property type="nucleotide sequence ID" value="NZ_CP089984.1"/>
</dbReference>
<dbReference type="CDD" id="cd00082">
    <property type="entry name" value="HisKA"/>
    <property type="match status" value="1"/>
</dbReference>
<dbReference type="EMBL" id="CP089984">
    <property type="protein sequence ID" value="WXB12253.1"/>
    <property type="molecule type" value="Genomic_DNA"/>
</dbReference>
<dbReference type="Proteomes" id="UP001370348">
    <property type="component" value="Chromosome"/>
</dbReference>
<feature type="transmembrane region" description="Helical" evidence="11">
    <location>
        <begin position="192"/>
        <end position="215"/>
    </location>
</feature>
<dbReference type="InterPro" id="IPR003594">
    <property type="entry name" value="HATPase_dom"/>
</dbReference>
<evidence type="ECO:0000313" key="15">
    <source>
        <dbReference type="Proteomes" id="UP001370348"/>
    </source>
</evidence>
<dbReference type="InterPro" id="IPR050428">
    <property type="entry name" value="TCS_sensor_his_kinase"/>
</dbReference>
<gene>
    <name evidence="14" type="ORF">LZC94_30940</name>
</gene>
<reference evidence="14 15" key="1">
    <citation type="submission" date="2021-12" db="EMBL/GenBank/DDBJ databases">
        <title>Discovery of the Pendulisporaceae a myxobacterial family with distinct sporulation behavior and unique specialized metabolism.</title>
        <authorList>
            <person name="Garcia R."/>
            <person name="Popoff A."/>
            <person name="Bader C.D."/>
            <person name="Loehr J."/>
            <person name="Walesch S."/>
            <person name="Walt C."/>
            <person name="Boldt J."/>
            <person name="Bunk B."/>
            <person name="Haeckl F.J.F.P.J."/>
            <person name="Gunesch A.P."/>
            <person name="Birkelbach J."/>
            <person name="Nuebel U."/>
            <person name="Pietschmann T."/>
            <person name="Bach T."/>
            <person name="Mueller R."/>
        </authorList>
    </citation>
    <scope>NUCLEOTIDE SEQUENCE [LARGE SCALE GENOMIC DNA]</scope>
    <source>
        <strain evidence="14 15">MSr11954</strain>
    </source>
</reference>
<feature type="domain" description="HAMP" evidence="13">
    <location>
        <begin position="218"/>
        <end position="271"/>
    </location>
</feature>
<evidence type="ECO:0000259" key="12">
    <source>
        <dbReference type="PROSITE" id="PS50109"/>
    </source>
</evidence>
<dbReference type="SUPFAM" id="SSF47384">
    <property type="entry name" value="Homodimeric domain of signal transducing histidine kinase"/>
    <property type="match status" value="1"/>
</dbReference>
<evidence type="ECO:0000256" key="4">
    <source>
        <dbReference type="ARBA" id="ARBA00022553"/>
    </source>
</evidence>
<sequence length="496" mass="53884">MNELLVLPRQRRRFSLRLRVMAAIVLVALAPSMLVFAWSLVDRQVPGRMWGTVRDAAEEAKRAIEEDAPASELSRVARARKVRLRILDENGAAVFDVDADSPGDAESRVESFVFGAKDGTTAREFDEQLGPMLVRPDVLEAKRAGWYVACDYLPLVLCQAIAISRTGASAGEGKTRIVHVQMSSWRAVQEVYVLRAHLLKLTMVILPLAIVLAFYMGRRVVRPIEQLRQQALAKAAAESPKGTLLPERHDEVGVLADAFNALLVALGKKRADNEAFVADLVHELKNPLAAVRAAADTLAESAIDPARAERLSRVLRDSTTKLDRLVTQFLELARAEAGMPNEERSEVELGALVTGLVESLRDDPRYTRVTFVSKEIEAGSPPARVRGVVHRLDALFRELLENAASFAGDGGHVGVVIGQTSGEVIVAVHDDGPGVAAGDLPRVFDRFFTTRGSRRGTGLGLSLVKAVAEAHGGQVTVRAAAGEGTTFEVRLPRLVR</sequence>
<evidence type="ECO:0000256" key="3">
    <source>
        <dbReference type="ARBA" id="ARBA00012438"/>
    </source>
</evidence>
<dbReference type="Pfam" id="PF00672">
    <property type="entry name" value="HAMP"/>
    <property type="match status" value="1"/>
</dbReference>
<dbReference type="EC" id="2.7.13.3" evidence="3"/>
<evidence type="ECO:0000256" key="7">
    <source>
        <dbReference type="ARBA" id="ARBA00022777"/>
    </source>
</evidence>
<dbReference type="Gene3D" id="1.10.287.130">
    <property type="match status" value="1"/>
</dbReference>
<keyword evidence="5" id="KW-0808">Transferase</keyword>
<keyword evidence="8 11" id="KW-1133">Transmembrane helix</keyword>
<organism evidence="14 15">
    <name type="scientific">Pendulispora albinea</name>
    <dbReference type="NCBI Taxonomy" id="2741071"/>
    <lineage>
        <taxon>Bacteria</taxon>
        <taxon>Pseudomonadati</taxon>
        <taxon>Myxococcota</taxon>
        <taxon>Myxococcia</taxon>
        <taxon>Myxococcales</taxon>
        <taxon>Sorangiineae</taxon>
        <taxon>Pendulisporaceae</taxon>
        <taxon>Pendulispora</taxon>
    </lineage>
</organism>
<evidence type="ECO:0000256" key="6">
    <source>
        <dbReference type="ARBA" id="ARBA00022692"/>
    </source>
</evidence>
<dbReference type="InterPro" id="IPR004358">
    <property type="entry name" value="Sig_transdc_His_kin-like_C"/>
</dbReference>
<dbReference type="InterPro" id="IPR003660">
    <property type="entry name" value="HAMP_dom"/>
</dbReference>
<dbReference type="Gene3D" id="3.30.565.10">
    <property type="entry name" value="Histidine kinase-like ATPase, C-terminal domain"/>
    <property type="match status" value="1"/>
</dbReference>
<dbReference type="Pfam" id="PF00512">
    <property type="entry name" value="HisKA"/>
    <property type="match status" value="1"/>
</dbReference>
<name>A0ABZ2LQS8_9BACT</name>
<dbReference type="SMART" id="SM00387">
    <property type="entry name" value="HATPase_c"/>
    <property type="match status" value="1"/>
</dbReference>
<evidence type="ECO:0000256" key="11">
    <source>
        <dbReference type="SAM" id="Phobius"/>
    </source>
</evidence>
<dbReference type="InterPro" id="IPR005467">
    <property type="entry name" value="His_kinase_dom"/>
</dbReference>
<dbReference type="PROSITE" id="PS50109">
    <property type="entry name" value="HIS_KIN"/>
    <property type="match status" value="1"/>
</dbReference>
<evidence type="ECO:0000256" key="9">
    <source>
        <dbReference type="ARBA" id="ARBA00023012"/>
    </source>
</evidence>
<evidence type="ECO:0000256" key="5">
    <source>
        <dbReference type="ARBA" id="ARBA00022679"/>
    </source>
</evidence>
<feature type="transmembrane region" description="Helical" evidence="11">
    <location>
        <begin position="20"/>
        <end position="41"/>
    </location>
</feature>
<evidence type="ECO:0000259" key="13">
    <source>
        <dbReference type="PROSITE" id="PS50885"/>
    </source>
</evidence>
<accession>A0ABZ2LQS8</accession>
<dbReference type="Gene3D" id="6.10.340.10">
    <property type="match status" value="1"/>
</dbReference>
<dbReference type="SMART" id="SM00388">
    <property type="entry name" value="HisKA"/>
    <property type="match status" value="1"/>
</dbReference>
<dbReference type="PANTHER" id="PTHR45436">
    <property type="entry name" value="SENSOR HISTIDINE KINASE YKOH"/>
    <property type="match status" value="1"/>
</dbReference>
<comment type="subcellular location">
    <subcellularLocation>
        <location evidence="2">Membrane</location>
    </subcellularLocation>
</comment>
<dbReference type="InterPro" id="IPR036890">
    <property type="entry name" value="HATPase_C_sf"/>
</dbReference>
<comment type="catalytic activity">
    <reaction evidence="1">
        <text>ATP + protein L-histidine = ADP + protein N-phospho-L-histidine.</text>
        <dbReference type="EC" id="2.7.13.3"/>
    </reaction>
</comment>
<evidence type="ECO:0000256" key="2">
    <source>
        <dbReference type="ARBA" id="ARBA00004370"/>
    </source>
</evidence>
<dbReference type="GO" id="GO:0016301">
    <property type="term" value="F:kinase activity"/>
    <property type="evidence" value="ECO:0007669"/>
    <property type="project" value="UniProtKB-KW"/>
</dbReference>
<evidence type="ECO:0000256" key="1">
    <source>
        <dbReference type="ARBA" id="ARBA00000085"/>
    </source>
</evidence>
<dbReference type="SUPFAM" id="SSF55874">
    <property type="entry name" value="ATPase domain of HSP90 chaperone/DNA topoisomerase II/histidine kinase"/>
    <property type="match status" value="1"/>
</dbReference>
<keyword evidence="10 11" id="KW-0472">Membrane</keyword>
<keyword evidence="4" id="KW-0597">Phosphoprotein</keyword>
<proteinExistence type="predicted"/>
<dbReference type="InterPro" id="IPR003661">
    <property type="entry name" value="HisK_dim/P_dom"/>
</dbReference>
<dbReference type="PRINTS" id="PR00344">
    <property type="entry name" value="BCTRLSENSOR"/>
</dbReference>
<keyword evidence="7 14" id="KW-0418">Kinase</keyword>
<dbReference type="CDD" id="cd00075">
    <property type="entry name" value="HATPase"/>
    <property type="match status" value="1"/>
</dbReference>
<evidence type="ECO:0000256" key="10">
    <source>
        <dbReference type="ARBA" id="ARBA00023136"/>
    </source>
</evidence>
<evidence type="ECO:0000313" key="14">
    <source>
        <dbReference type="EMBL" id="WXB12253.1"/>
    </source>
</evidence>
<dbReference type="Pfam" id="PF02518">
    <property type="entry name" value="HATPase_c"/>
    <property type="match status" value="1"/>
</dbReference>
<feature type="domain" description="Histidine kinase" evidence="12">
    <location>
        <begin position="279"/>
        <end position="495"/>
    </location>
</feature>
<dbReference type="SMART" id="SM00304">
    <property type="entry name" value="HAMP"/>
    <property type="match status" value="1"/>
</dbReference>
<keyword evidence="9" id="KW-0902">Two-component regulatory system</keyword>